<keyword evidence="4" id="KW-1185">Reference proteome</keyword>
<feature type="transmembrane region" description="Helical" evidence="2">
    <location>
        <begin position="50"/>
        <end position="72"/>
    </location>
</feature>
<evidence type="ECO:0000313" key="3">
    <source>
        <dbReference type="EMBL" id="KAF7362500.1"/>
    </source>
</evidence>
<organism evidence="3 4">
    <name type="scientific">Mycena venus</name>
    <dbReference type="NCBI Taxonomy" id="2733690"/>
    <lineage>
        <taxon>Eukaryota</taxon>
        <taxon>Fungi</taxon>
        <taxon>Dikarya</taxon>
        <taxon>Basidiomycota</taxon>
        <taxon>Agaricomycotina</taxon>
        <taxon>Agaricomycetes</taxon>
        <taxon>Agaricomycetidae</taxon>
        <taxon>Agaricales</taxon>
        <taxon>Marasmiineae</taxon>
        <taxon>Mycenaceae</taxon>
        <taxon>Mycena</taxon>
    </lineage>
</organism>
<feature type="transmembrane region" description="Helical" evidence="2">
    <location>
        <begin position="232"/>
        <end position="249"/>
    </location>
</feature>
<evidence type="ECO:0000313" key="4">
    <source>
        <dbReference type="Proteomes" id="UP000620124"/>
    </source>
</evidence>
<feature type="region of interest" description="Disordered" evidence="1">
    <location>
        <begin position="303"/>
        <end position="364"/>
    </location>
</feature>
<evidence type="ECO:0000256" key="2">
    <source>
        <dbReference type="SAM" id="Phobius"/>
    </source>
</evidence>
<protein>
    <submittedName>
        <fullName evidence="3">Uncharacterized protein</fullName>
    </submittedName>
</protein>
<dbReference type="OrthoDB" id="2384193at2759"/>
<gene>
    <name evidence="3" type="ORF">MVEN_00597700</name>
</gene>
<dbReference type="Proteomes" id="UP000620124">
    <property type="component" value="Unassembled WGS sequence"/>
</dbReference>
<feature type="transmembrane region" description="Helical" evidence="2">
    <location>
        <begin position="143"/>
        <end position="165"/>
    </location>
</feature>
<feature type="compositionally biased region" description="Polar residues" evidence="1">
    <location>
        <begin position="355"/>
        <end position="364"/>
    </location>
</feature>
<sequence length="492" mass="55969">MSHTSPATYLVWSIMGIILFAFLVFHMWSFDRFKCLRWNNGPYSGAFKRVMTYSYLLSVPLLLTYSIGFAIIKYKEGFIVLDGAIIPKPYTMWPESSRRAIFPLMLTFTLGWSMEMITHLEELCFWLFLVNSGSVQQDWFRSWYFRTWIFGSCIAVIYMPLLTILTRSDPLKSEAYTFLGGESRELIAHSVVYSDSLGVPCFLGQSGEPNLYSKSEGVDTGTIVRLTKFHELNLSSASFFVVPFVILGADGVRDHVHINESMLWTDFLTMISAFGCSISSAITLVIFFPRSIEGEIAAKDAARARRRNRSYGGNPTSSFAPDEDMRYSQYTENGTPDLVTSSNKQRYSFPPPSQDGRNSFSSPQLKVKEWSYDGEREIPELHLQPALRPNRRRGGRCRDGWLYRPHGGQPIAAQPEPARHWEASSHGTQLHEPNRSLQWRTTTDKAGILTTLIPVTFLDICSSFAIAMFPVHMIAQNSSPRTNTRSRYHTIH</sequence>
<name>A0A8H7D5T7_9AGAR</name>
<reference evidence="3" key="1">
    <citation type="submission" date="2020-05" db="EMBL/GenBank/DDBJ databases">
        <title>Mycena genomes resolve the evolution of fungal bioluminescence.</title>
        <authorList>
            <person name="Tsai I.J."/>
        </authorList>
    </citation>
    <scope>NUCLEOTIDE SEQUENCE</scope>
    <source>
        <strain evidence="3">CCC161011</strain>
    </source>
</reference>
<evidence type="ECO:0000256" key="1">
    <source>
        <dbReference type="SAM" id="MobiDB-lite"/>
    </source>
</evidence>
<accession>A0A8H7D5T7</accession>
<keyword evidence="2" id="KW-1133">Transmembrane helix</keyword>
<keyword evidence="2" id="KW-0472">Membrane</keyword>
<dbReference type="EMBL" id="JACAZI010000004">
    <property type="protein sequence ID" value="KAF7362500.1"/>
    <property type="molecule type" value="Genomic_DNA"/>
</dbReference>
<feature type="transmembrane region" description="Helical" evidence="2">
    <location>
        <begin position="7"/>
        <end position="30"/>
    </location>
</feature>
<keyword evidence="2" id="KW-0812">Transmembrane</keyword>
<dbReference type="AlphaFoldDB" id="A0A8H7D5T7"/>
<comment type="caution">
    <text evidence="3">The sequence shown here is derived from an EMBL/GenBank/DDBJ whole genome shotgun (WGS) entry which is preliminary data.</text>
</comment>
<feature type="compositionally biased region" description="Polar residues" evidence="1">
    <location>
        <begin position="328"/>
        <end position="346"/>
    </location>
</feature>
<feature type="transmembrane region" description="Helical" evidence="2">
    <location>
        <begin position="269"/>
        <end position="289"/>
    </location>
</feature>
<proteinExistence type="predicted"/>